<dbReference type="RefSeq" id="XP_056045084.1">
    <property type="nucleotide sequence ID" value="XM_056191391.1"/>
</dbReference>
<comment type="caution">
    <text evidence="1">The sequence shown here is derived from an EMBL/GenBank/DDBJ whole genome shotgun (WGS) entry which is preliminary data.</text>
</comment>
<accession>A0AAD7VUB3</accession>
<evidence type="ECO:0000313" key="1">
    <source>
        <dbReference type="EMBL" id="KAJ8101634.1"/>
    </source>
</evidence>
<dbReference type="EMBL" id="JARPMG010000003">
    <property type="protein sequence ID" value="KAJ8101634.1"/>
    <property type="molecule type" value="Genomic_DNA"/>
</dbReference>
<dbReference type="Proteomes" id="UP001217417">
    <property type="component" value="Unassembled WGS sequence"/>
</dbReference>
<evidence type="ECO:0000313" key="2">
    <source>
        <dbReference type="Proteomes" id="UP001217417"/>
    </source>
</evidence>
<organism evidence="1 2">
    <name type="scientific">Lipomyces tetrasporus</name>
    <dbReference type="NCBI Taxonomy" id="54092"/>
    <lineage>
        <taxon>Eukaryota</taxon>
        <taxon>Fungi</taxon>
        <taxon>Dikarya</taxon>
        <taxon>Ascomycota</taxon>
        <taxon>Saccharomycotina</taxon>
        <taxon>Lipomycetes</taxon>
        <taxon>Lipomycetales</taxon>
        <taxon>Lipomycetaceae</taxon>
        <taxon>Lipomyces</taxon>
    </lineage>
</organism>
<keyword evidence="2" id="KW-1185">Reference proteome</keyword>
<sequence length="176" mass="20437">MAYVVDRVLEPPSQPLTTPWDKLQDISEEEYIRDLFSEPLSAGWGIVYRQDMDLSHFQYFLCMNWAAHRLRNDLRPGQRFPEEAIWPTTDESVEQMTDTLQTNFNLVPCKATDPEKICITWGDNGNQHSIAHIQVLYNGRWESKMSDALWAITHGEDDYANLSGWNLKKTAAFRRA</sequence>
<proteinExistence type="predicted"/>
<name>A0AAD7VUB3_9ASCO</name>
<dbReference type="GeneID" id="80886557"/>
<dbReference type="AlphaFoldDB" id="A0AAD7VUB3"/>
<protein>
    <submittedName>
        <fullName evidence="1">Uncharacterized protein</fullName>
    </submittedName>
</protein>
<gene>
    <name evidence="1" type="ORF">POJ06DRAFT_68198</name>
</gene>
<reference evidence="1" key="1">
    <citation type="submission" date="2023-03" db="EMBL/GenBank/DDBJ databases">
        <title>Near-Complete genome sequence of Lipomyces tetrasporous NRRL Y-64009, an oleaginous yeast capable of growing on lignocellulosic hydrolysates.</title>
        <authorList>
            <consortium name="Lawrence Berkeley National Laboratory"/>
            <person name="Jagtap S.S."/>
            <person name="Liu J.-J."/>
            <person name="Walukiewicz H.E."/>
            <person name="Pangilinan J."/>
            <person name="Lipzen A."/>
            <person name="Ahrendt S."/>
            <person name="Koriabine M."/>
            <person name="Cobaugh K."/>
            <person name="Salamov A."/>
            <person name="Yoshinaga Y."/>
            <person name="Ng V."/>
            <person name="Daum C."/>
            <person name="Grigoriev I.V."/>
            <person name="Slininger P.J."/>
            <person name="Dien B.S."/>
            <person name="Jin Y.-S."/>
            <person name="Rao C.V."/>
        </authorList>
    </citation>
    <scope>NUCLEOTIDE SEQUENCE</scope>
    <source>
        <strain evidence="1">NRRL Y-64009</strain>
    </source>
</reference>